<feature type="region of interest" description="Disordered" evidence="1">
    <location>
        <begin position="212"/>
        <end position="263"/>
    </location>
</feature>
<organism evidence="2 3">
    <name type="scientific">Apostasia shenzhenica</name>
    <dbReference type="NCBI Taxonomy" id="1088818"/>
    <lineage>
        <taxon>Eukaryota</taxon>
        <taxon>Viridiplantae</taxon>
        <taxon>Streptophyta</taxon>
        <taxon>Embryophyta</taxon>
        <taxon>Tracheophyta</taxon>
        <taxon>Spermatophyta</taxon>
        <taxon>Magnoliopsida</taxon>
        <taxon>Liliopsida</taxon>
        <taxon>Asparagales</taxon>
        <taxon>Orchidaceae</taxon>
        <taxon>Apostasioideae</taxon>
        <taxon>Apostasia</taxon>
    </lineage>
</organism>
<dbReference type="OrthoDB" id="1745547at2759"/>
<dbReference type="EMBL" id="KZ451944">
    <property type="protein sequence ID" value="PKA59711.1"/>
    <property type="molecule type" value="Genomic_DNA"/>
</dbReference>
<dbReference type="STRING" id="1088818.A0A2I0AVZ7"/>
<evidence type="ECO:0000313" key="2">
    <source>
        <dbReference type="EMBL" id="PKA59711.1"/>
    </source>
</evidence>
<protein>
    <recommendedName>
        <fullName evidence="4">U1-type domain-containing protein</fullName>
    </recommendedName>
</protein>
<dbReference type="PANTHER" id="PTHR36332:SF1">
    <property type="entry name" value="STRESS RESPONSE PROTEIN"/>
    <property type="match status" value="1"/>
</dbReference>
<dbReference type="AlphaFoldDB" id="A0A2I0AVZ7"/>
<sequence>MIKRQFYKQDHGDNSGSSDSSSSEDPDSAPEVEAEEEIKLDEQEDEEEEQQQESGLDKRTMRYPSPGSGYEREDSSSNPDDNDASDLISKAEVDDEKGFHHGKDSKSIGKFHDKKDEASAAAAITLDPNDPIQSEFSKFILKFKSVFKCRLCPRILCLNETAVRTHLTSKRHARSKKLLGEGRLKLMLNSDGELEEEQETHAERHARILELAQCQKPAAPNKKDNGRQRQSRRRKKRMRSGSKKEKLEASVGKTAKKRRKMAG</sequence>
<keyword evidence="3" id="KW-1185">Reference proteome</keyword>
<gene>
    <name evidence="2" type="ORF">AXF42_Ash011835</name>
</gene>
<evidence type="ECO:0000313" key="3">
    <source>
        <dbReference type="Proteomes" id="UP000236161"/>
    </source>
</evidence>
<feature type="compositionally biased region" description="Basic residues" evidence="1">
    <location>
        <begin position="229"/>
        <end position="241"/>
    </location>
</feature>
<dbReference type="Proteomes" id="UP000236161">
    <property type="component" value="Unassembled WGS sequence"/>
</dbReference>
<feature type="compositionally biased region" description="Basic and acidic residues" evidence="1">
    <location>
        <begin position="89"/>
        <end position="112"/>
    </location>
</feature>
<evidence type="ECO:0008006" key="4">
    <source>
        <dbReference type="Google" id="ProtNLM"/>
    </source>
</evidence>
<dbReference type="PANTHER" id="PTHR36332">
    <property type="entry name" value="STRESS RESPONSE PROTEIN"/>
    <property type="match status" value="1"/>
</dbReference>
<accession>A0A2I0AVZ7</accession>
<feature type="compositionally biased region" description="Acidic residues" evidence="1">
    <location>
        <begin position="22"/>
        <end position="51"/>
    </location>
</feature>
<evidence type="ECO:0000256" key="1">
    <source>
        <dbReference type="SAM" id="MobiDB-lite"/>
    </source>
</evidence>
<feature type="compositionally biased region" description="Basic residues" evidence="1">
    <location>
        <begin position="254"/>
        <end position="263"/>
    </location>
</feature>
<feature type="region of interest" description="Disordered" evidence="1">
    <location>
        <begin position="1"/>
        <end position="112"/>
    </location>
</feature>
<proteinExistence type="predicted"/>
<name>A0A2I0AVZ7_9ASPA</name>
<reference evidence="2 3" key="1">
    <citation type="journal article" date="2017" name="Nature">
        <title>The Apostasia genome and the evolution of orchids.</title>
        <authorList>
            <person name="Zhang G.Q."/>
            <person name="Liu K.W."/>
            <person name="Li Z."/>
            <person name="Lohaus R."/>
            <person name="Hsiao Y.Y."/>
            <person name="Niu S.C."/>
            <person name="Wang J.Y."/>
            <person name="Lin Y.C."/>
            <person name="Xu Q."/>
            <person name="Chen L.J."/>
            <person name="Yoshida K."/>
            <person name="Fujiwara S."/>
            <person name="Wang Z.W."/>
            <person name="Zhang Y.Q."/>
            <person name="Mitsuda N."/>
            <person name="Wang M."/>
            <person name="Liu G.H."/>
            <person name="Pecoraro L."/>
            <person name="Huang H.X."/>
            <person name="Xiao X.J."/>
            <person name="Lin M."/>
            <person name="Wu X.Y."/>
            <person name="Wu W.L."/>
            <person name="Chen Y.Y."/>
            <person name="Chang S.B."/>
            <person name="Sakamoto S."/>
            <person name="Ohme-Takagi M."/>
            <person name="Yagi M."/>
            <person name="Zeng S.J."/>
            <person name="Shen C.Y."/>
            <person name="Yeh C.M."/>
            <person name="Luo Y.B."/>
            <person name="Tsai W.C."/>
            <person name="Van de Peer Y."/>
            <person name="Liu Z.J."/>
        </authorList>
    </citation>
    <scope>NUCLEOTIDE SEQUENCE [LARGE SCALE GENOMIC DNA]</scope>
    <source>
        <strain evidence="3">cv. Shenzhen</strain>
        <tissue evidence="2">Stem</tissue>
    </source>
</reference>